<keyword evidence="2" id="KW-0238">DNA-binding</keyword>
<evidence type="ECO:0000256" key="3">
    <source>
        <dbReference type="ARBA" id="ARBA00023163"/>
    </source>
</evidence>
<dbReference type="PROSITE" id="PS50995">
    <property type="entry name" value="HTH_MARR_2"/>
    <property type="match status" value="1"/>
</dbReference>
<dbReference type="InterPro" id="IPR039422">
    <property type="entry name" value="MarR/SlyA-like"/>
</dbReference>
<evidence type="ECO:0000313" key="6">
    <source>
        <dbReference type="EMBL" id="MCO5957195.1"/>
    </source>
</evidence>
<accession>A0AAJ1BXE3</accession>
<dbReference type="InterPro" id="IPR000835">
    <property type="entry name" value="HTH_MarR-typ"/>
</dbReference>
<dbReference type="Gene3D" id="1.10.10.10">
    <property type="entry name" value="Winged helix-like DNA-binding domain superfamily/Winged helix DNA-binding domain"/>
    <property type="match status" value="1"/>
</dbReference>
<dbReference type="Proteomes" id="UP001155079">
    <property type="component" value="Unassembled WGS sequence"/>
</dbReference>
<dbReference type="GO" id="GO:0003700">
    <property type="term" value="F:DNA-binding transcription factor activity"/>
    <property type="evidence" value="ECO:0007669"/>
    <property type="project" value="InterPro"/>
</dbReference>
<dbReference type="GO" id="GO:0006950">
    <property type="term" value="P:response to stress"/>
    <property type="evidence" value="ECO:0007669"/>
    <property type="project" value="TreeGrafter"/>
</dbReference>
<evidence type="ECO:0000256" key="1">
    <source>
        <dbReference type="ARBA" id="ARBA00023015"/>
    </source>
</evidence>
<dbReference type="RefSeq" id="WP_250915560.1">
    <property type="nucleotide sequence ID" value="NZ_JAMQAY010000002.1"/>
</dbReference>
<evidence type="ECO:0000256" key="2">
    <source>
        <dbReference type="ARBA" id="ARBA00023125"/>
    </source>
</evidence>
<evidence type="ECO:0000313" key="8">
    <source>
        <dbReference type="Proteomes" id="UP001155380"/>
    </source>
</evidence>
<dbReference type="InterPro" id="IPR023187">
    <property type="entry name" value="Tscrpt_reg_MarR-type_CS"/>
</dbReference>
<reference evidence="6 7" key="1">
    <citation type="submission" date="2022-06" db="EMBL/GenBank/DDBJ databases">
        <authorList>
            <person name="Sun Q."/>
        </authorList>
    </citation>
    <scope>NUCLEOTIDE SEQUENCE</scope>
    <source>
        <strain evidence="6">S101</strain>
        <strain evidence="5 7">S153</strain>
    </source>
</reference>
<feature type="domain" description="HTH marR-type" evidence="4">
    <location>
        <begin position="1"/>
        <end position="141"/>
    </location>
</feature>
<dbReference type="SUPFAM" id="SSF46785">
    <property type="entry name" value="Winged helix' DNA-binding domain"/>
    <property type="match status" value="1"/>
</dbReference>
<keyword evidence="1" id="KW-0805">Transcription regulation</keyword>
<name>A0AAJ1BXE3_9HYPH</name>
<dbReference type="PRINTS" id="PR00598">
    <property type="entry name" value="HTHMARR"/>
</dbReference>
<protein>
    <submittedName>
        <fullName evidence="6">MarR family transcriptional regulator</fullName>
    </submittedName>
</protein>
<keyword evidence="7" id="KW-1185">Reference proteome</keyword>
<evidence type="ECO:0000313" key="5">
    <source>
        <dbReference type="EMBL" id="MCM2400932.1"/>
    </source>
</evidence>
<evidence type="ECO:0000259" key="4">
    <source>
        <dbReference type="PROSITE" id="PS50995"/>
    </source>
</evidence>
<dbReference type="GO" id="GO:0003677">
    <property type="term" value="F:DNA binding"/>
    <property type="evidence" value="ECO:0007669"/>
    <property type="project" value="UniProtKB-KW"/>
</dbReference>
<evidence type="ECO:0000313" key="7">
    <source>
        <dbReference type="Proteomes" id="UP001155079"/>
    </source>
</evidence>
<dbReference type="EMBL" id="JAMQAY010000002">
    <property type="protein sequence ID" value="MCM2400932.1"/>
    <property type="molecule type" value="Genomic_DNA"/>
</dbReference>
<dbReference type="PANTHER" id="PTHR33164:SF95">
    <property type="entry name" value="TRANSCRIPTIONAL REGULATOR"/>
    <property type="match status" value="1"/>
</dbReference>
<dbReference type="SMART" id="SM00347">
    <property type="entry name" value="HTH_MARR"/>
    <property type="match status" value="1"/>
</dbReference>
<dbReference type="PROSITE" id="PS01117">
    <property type="entry name" value="HTH_MARR_1"/>
    <property type="match status" value="1"/>
</dbReference>
<dbReference type="Proteomes" id="UP001155380">
    <property type="component" value="Unassembled WGS sequence"/>
</dbReference>
<dbReference type="PANTHER" id="PTHR33164">
    <property type="entry name" value="TRANSCRIPTIONAL REGULATOR, MARR FAMILY"/>
    <property type="match status" value="1"/>
</dbReference>
<keyword evidence="3" id="KW-0804">Transcription</keyword>
<gene>
    <name evidence="5" type="ORF">NBH20_07180</name>
    <name evidence="6" type="ORF">NBH21_10465</name>
</gene>
<dbReference type="InterPro" id="IPR036390">
    <property type="entry name" value="WH_DNA-bd_sf"/>
</dbReference>
<dbReference type="Pfam" id="PF12802">
    <property type="entry name" value="MarR_2"/>
    <property type="match status" value="1"/>
</dbReference>
<proteinExistence type="predicted"/>
<organism evidence="6 8">
    <name type="scientific">Ciceribacter sichuanensis</name>
    <dbReference type="NCBI Taxonomy" id="2949647"/>
    <lineage>
        <taxon>Bacteria</taxon>
        <taxon>Pseudomonadati</taxon>
        <taxon>Pseudomonadota</taxon>
        <taxon>Alphaproteobacteria</taxon>
        <taxon>Hyphomicrobiales</taxon>
        <taxon>Rhizobiaceae</taxon>
        <taxon>Ciceribacter</taxon>
    </lineage>
</organism>
<comment type="caution">
    <text evidence="6">The sequence shown here is derived from an EMBL/GenBank/DDBJ whole genome shotgun (WGS) entry which is preliminary data.</text>
</comment>
<sequence>MNMSKIAQMPGHLIRRLNQVAVSLFLEEVGKGGYDLTPVQYAALAELEIAPGIDQATLAARIAYDRATIGGVVNRLVAKGLVDRDTSSRDRRAKQLSLTEEGKRVRADIEPLVEEVQRRILTGLSVGEGEVLVKLLQKAVEAGNEHSRAPMRSDEE</sequence>
<dbReference type="AlphaFoldDB" id="A0AAJ1BXE3"/>
<dbReference type="EMBL" id="JAMXLX010000002">
    <property type="protein sequence ID" value="MCO5957195.1"/>
    <property type="molecule type" value="Genomic_DNA"/>
</dbReference>
<dbReference type="InterPro" id="IPR036388">
    <property type="entry name" value="WH-like_DNA-bd_sf"/>
</dbReference>